<dbReference type="KEGG" id="vg:7701322"/>
<dbReference type="OrthoDB" id="29054at10239"/>
<organism evidence="2 3">
    <name type="scientific">human papillomavirus 112</name>
    <dbReference type="NCBI Taxonomy" id="915427"/>
    <lineage>
        <taxon>Viruses</taxon>
        <taxon>Monodnaviria</taxon>
        <taxon>Shotokuvirae</taxon>
        <taxon>Cossaviricota</taxon>
        <taxon>Papovaviricetes</taxon>
        <taxon>Zurhausenvirales</taxon>
        <taxon>Papillomaviridae</taxon>
        <taxon>Firstpapillomavirinae</taxon>
        <taxon>Gammapapillomavirus</taxon>
        <taxon>Gammapapillomavirus 8</taxon>
    </lineage>
</organism>
<evidence type="ECO:0000313" key="3">
    <source>
        <dbReference type="Proteomes" id="UP000113556"/>
    </source>
</evidence>
<sequence>MKIQLLCPLPAPTGGSGSHKNSPIPLPPGTPRPHRRNAEESHRRQTAPHLPHLPTVSRPLVFELEDEDNKENQPLPYQREEEPGPLSDLLHQLLRRWEQDIDSLRDKVLEDFNGFKQRLGIRTY</sequence>
<accession>C1ID95</accession>
<evidence type="ECO:0000313" key="2">
    <source>
        <dbReference type="EMBL" id="ACD67930.1"/>
    </source>
</evidence>
<gene>
    <name evidence="2" type="primary">E4</name>
</gene>
<dbReference type="Proteomes" id="UP000113556">
    <property type="component" value="Segment"/>
</dbReference>
<dbReference type="RefSeq" id="YP_002756549.1">
    <property type="nucleotide sequence ID" value="NC_012486.1"/>
</dbReference>
<name>C1ID95_9PAPI</name>
<evidence type="ECO:0000256" key="1">
    <source>
        <dbReference type="SAM" id="MobiDB-lite"/>
    </source>
</evidence>
<dbReference type="EMBL" id="EU541442">
    <property type="protein sequence ID" value="ACD67930.1"/>
    <property type="molecule type" value="Genomic_DNA"/>
</dbReference>
<feature type="region of interest" description="Disordered" evidence="1">
    <location>
        <begin position="1"/>
        <end position="84"/>
    </location>
</feature>
<proteinExistence type="predicted"/>
<reference evidence="2 3" key="1">
    <citation type="journal article" date="2010" name="Virology">
        <title>Three novel papillomaviruses (HPV109, HPV112 and HPV114) and their presence in cutaneous and mucosal samples.</title>
        <authorList>
            <person name="Ekstrom J."/>
            <person name="Forslund O."/>
            <person name="Dillner J."/>
        </authorList>
    </citation>
    <scope>NUCLEOTIDE SEQUENCE [LARGE SCALE GENOMIC DNA]</scope>
</reference>
<protein>
    <submittedName>
        <fullName evidence="2">E4 protein</fullName>
    </submittedName>
</protein>
<dbReference type="GeneID" id="7701322"/>
<keyword evidence="3" id="KW-1185">Reference proteome</keyword>